<evidence type="ECO:0008006" key="5">
    <source>
        <dbReference type="Google" id="ProtNLM"/>
    </source>
</evidence>
<feature type="transmembrane region" description="Helical" evidence="2">
    <location>
        <begin position="20"/>
        <end position="37"/>
    </location>
</feature>
<keyword evidence="2" id="KW-0472">Membrane</keyword>
<gene>
    <name evidence="3" type="ORF">ACFOUW_00625</name>
</gene>
<evidence type="ECO:0000256" key="1">
    <source>
        <dbReference type="SAM" id="MobiDB-lite"/>
    </source>
</evidence>
<dbReference type="EMBL" id="JBHRZH010000001">
    <property type="protein sequence ID" value="MFC3759329.1"/>
    <property type="molecule type" value="Genomic_DNA"/>
</dbReference>
<name>A0ABV7Y4E7_9ACTN</name>
<keyword evidence="4" id="KW-1185">Reference proteome</keyword>
<accession>A0ABV7Y4E7</accession>
<keyword evidence="2" id="KW-1133">Transmembrane helix</keyword>
<feature type="region of interest" description="Disordered" evidence="1">
    <location>
        <begin position="130"/>
        <end position="165"/>
    </location>
</feature>
<proteinExistence type="predicted"/>
<reference evidence="4" key="1">
    <citation type="journal article" date="2019" name="Int. J. Syst. Evol. Microbiol.">
        <title>The Global Catalogue of Microorganisms (GCM) 10K type strain sequencing project: providing services to taxonomists for standard genome sequencing and annotation.</title>
        <authorList>
            <consortium name="The Broad Institute Genomics Platform"/>
            <consortium name="The Broad Institute Genome Sequencing Center for Infectious Disease"/>
            <person name="Wu L."/>
            <person name="Ma J."/>
        </authorList>
    </citation>
    <scope>NUCLEOTIDE SEQUENCE [LARGE SCALE GENOMIC DNA]</scope>
    <source>
        <strain evidence="4">CGMCC 4.7241</strain>
    </source>
</reference>
<evidence type="ECO:0000256" key="2">
    <source>
        <dbReference type="SAM" id="Phobius"/>
    </source>
</evidence>
<keyword evidence="2" id="KW-0812">Transmembrane</keyword>
<feature type="transmembrane region" description="Helical" evidence="2">
    <location>
        <begin position="190"/>
        <end position="211"/>
    </location>
</feature>
<comment type="caution">
    <text evidence="3">The sequence shown here is derived from an EMBL/GenBank/DDBJ whole genome shotgun (WGS) entry which is preliminary data.</text>
</comment>
<organism evidence="3 4">
    <name type="scientific">Tenggerimyces flavus</name>
    <dbReference type="NCBI Taxonomy" id="1708749"/>
    <lineage>
        <taxon>Bacteria</taxon>
        <taxon>Bacillati</taxon>
        <taxon>Actinomycetota</taxon>
        <taxon>Actinomycetes</taxon>
        <taxon>Propionibacteriales</taxon>
        <taxon>Nocardioidaceae</taxon>
        <taxon>Tenggerimyces</taxon>
    </lineage>
</organism>
<dbReference type="Proteomes" id="UP001595699">
    <property type="component" value="Unassembled WGS sequence"/>
</dbReference>
<evidence type="ECO:0000313" key="3">
    <source>
        <dbReference type="EMBL" id="MFC3759329.1"/>
    </source>
</evidence>
<protein>
    <recommendedName>
        <fullName evidence="5">PH domain-containing protein</fullName>
    </recommendedName>
</protein>
<feature type="compositionally biased region" description="Pro residues" evidence="1">
    <location>
        <begin position="151"/>
        <end position="160"/>
    </location>
</feature>
<dbReference type="RefSeq" id="WP_205123382.1">
    <property type="nucleotide sequence ID" value="NZ_JAFBCM010000001.1"/>
</dbReference>
<evidence type="ECO:0000313" key="4">
    <source>
        <dbReference type="Proteomes" id="UP001595699"/>
    </source>
</evidence>
<sequence>MPGKRPKVVESFAPMGGRVLGFIALAIGAVMVVDVVIEFRTWEGLKIAAITVAVGAVIWVGLIRPSVVAYERNLVLRNFLRDKVIPWHLVTGTRVSPALVVETGEEQHRSVAVIAGGPDRRAIRRAARGGRGLSGAGGQVDIDPGTHEMPSPNPKTPARPPAQHAAHRVETMAEKFRDKSTDQPAVEERWATIEITVFAVAVVVAILAILIG</sequence>
<feature type="transmembrane region" description="Helical" evidence="2">
    <location>
        <begin position="44"/>
        <end position="63"/>
    </location>
</feature>